<evidence type="ECO:0000256" key="4">
    <source>
        <dbReference type="ARBA" id="ARBA00022729"/>
    </source>
</evidence>
<dbReference type="PANTHER" id="PTHR21229:SF1">
    <property type="entry name" value="GH17801P"/>
    <property type="match status" value="1"/>
</dbReference>
<dbReference type="Proteomes" id="UP000007148">
    <property type="component" value="Unassembled WGS sequence"/>
</dbReference>
<comment type="caution">
    <text evidence="12">The sequence shown here is derived from an EMBL/GenBank/DDBJ whole genome shotgun (WGS) entry which is preliminary data.</text>
</comment>
<reference evidence="12 13" key="1">
    <citation type="journal article" date="2011" name="PLoS Pathog.">
        <title>Endophytic Life Strategies Decoded by Genome and Transcriptome Analyses of the Mutualistic Root Symbiont Piriformospora indica.</title>
        <authorList>
            <person name="Zuccaro A."/>
            <person name="Lahrmann U."/>
            <person name="Guldener U."/>
            <person name="Langen G."/>
            <person name="Pfiffi S."/>
            <person name="Biedenkopf D."/>
            <person name="Wong P."/>
            <person name="Samans B."/>
            <person name="Grimm C."/>
            <person name="Basiewicz M."/>
            <person name="Murat C."/>
            <person name="Martin F."/>
            <person name="Kogel K.H."/>
        </authorList>
    </citation>
    <scope>NUCLEOTIDE SEQUENCE [LARGE SCALE GENOMIC DNA]</scope>
    <source>
        <strain evidence="12 13">DSM 11827</strain>
    </source>
</reference>
<dbReference type="Pfam" id="PF06814">
    <property type="entry name" value="GOST_TM"/>
    <property type="match status" value="1"/>
</dbReference>
<feature type="compositionally biased region" description="Acidic residues" evidence="7">
    <location>
        <begin position="573"/>
        <end position="587"/>
    </location>
</feature>
<dbReference type="EMBL" id="CAFZ01000047">
    <property type="protein sequence ID" value="CCA69118.1"/>
    <property type="molecule type" value="Genomic_DNA"/>
</dbReference>
<sequence>MKPRSWLHGALFSICSAACAFAYTEAIGSETARQVCSGMYGGSNAYINVTFDSSSAGQIAMAIYEWKDVMYLGKVTKGDELLPQKTYICTTDAVNQGYCKDQELGRFIVTLPDTASAHNTSIWTRRVVFPNQSKSATTKDSVSADAGFWDNPAGNPELPPEASEYSSPWKRSPVYTEGGNTTYDDDTFHIMVSNSTSSGEGVLHYKETIHYPVPNTGFYCVAAIPLTVADSQKRQSSGSGANIPGHPSYHGTVLFKNTFKGQLAAAEYPKIDFYLALTIIYTILGAAWGYLCFRHLADLLPIQYYISYLAGFLVIEMLANWAYYRFVNAHGMGVSTTILLIVVTILDAGRNALSFFLLLVVSLGLSVVRDTLGPAMRRAKILTGLHFVFGVLYSMGLVYLSLEATDALILLMFVIPLAFTLSSFLLWIMHGLAGTIAELRQRKQRYKLRMFRRLQLILIGAVIVIGAFFVLSSFSFSSRTEEDFAPNSWRWRWWLIDGYLALLYLVVFSSTAYLWRPTGSNRRLAMSDELAQDEEDAEDYDLEALESRGQPHPLNADGIPEAPRSGRRHVVGEDETVFEIGEDDEDEDGRHTGRTPTSRRTQRHSDEGPREEHEQEGLISAQRSAH</sequence>
<feature type="compositionally biased region" description="Basic and acidic residues" evidence="7">
    <location>
        <begin position="603"/>
        <end position="616"/>
    </location>
</feature>
<gene>
    <name evidence="12" type="ORF">PIIN_03018</name>
</gene>
<dbReference type="PANTHER" id="PTHR21229">
    <property type="entry name" value="LUNG SEVEN TRANSMEMBRANE RECEPTOR"/>
    <property type="match status" value="1"/>
</dbReference>
<evidence type="ECO:0000259" key="11">
    <source>
        <dbReference type="Pfam" id="PF21902"/>
    </source>
</evidence>
<proteinExistence type="inferred from homology"/>
<dbReference type="GO" id="GO:0005794">
    <property type="term" value="C:Golgi apparatus"/>
    <property type="evidence" value="ECO:0007669"/>
    <property type="project" value="TreeGrafter"/>
</dbReference>
<dbReference type="FunCoup" id="G4TCR6">
    <property type="interactions" value="374"/>
</dbReference>
<feature type="transmembrane region" description="Helical" evidence="8">
    <location>
        <begin position="336"/>
        <end position="361"/>
    </location>
</feature>
<dbReference type="GO" id="GO:0016020">
    <property type="term" value="C:membrane"/>
    <property type="evidence" value="ECO:0007669"/>
    <property type="project" value="UniProtKB-SubCell"/>
</dbReference>
<name>G4TCR6_SERID</name>
<evidence type="ECO:0000313" key="12">
    <source>
        <dbReference type="EMBL" id="CCA69118.1"/>
    </source>
</evidence>
<evidence type="ECO:0000256" key="6">
    <source>
        <dbReference type="ARBA" id="ARBA00023136"/>
    </source>
</evidence>
<dbReference type="InterPro" id="IPR053938">
    <property type="entry name" value="PTM1-like_N"/>
</dbReference>
<dbReference type="GO" id="GO:0005829">
    <property type="term" value="C:cytosol"/>
    <property type="evidence" value="ECO:0007669"/>
    <property type="project" value="GOC"/>
</dbReference>
<keyword evidence="4 9" id="KW-0732">Signal</keyword>
<organism evidence="12 13">
    <name type="scientific">Serendipita indica (strain DSM 11827)</name>
    <name type="common">Root endophyte fungus</name>
    <name type="synonym">Piriformospora indica</name>
    <dbReference type="NCBI Taxonomy" id="1109443"/>
    <lineage>
        <taxon>Eukaryota</taxon>
        <taxon>Fungi</taxon>
        <taxon>Dikarya</taxon>
        <taxon>Basidiomycota</taxon>
        <taxon>Agaricomycotina</taxon>
        <taxon>Agaricomycetes</taxon>
        <taxon>Sebacinales</taxon>
        <taxon>Serendipitaceae</taxon>
        <taxon>Serendipita</taxon>
    </lineage>
</organism>
<evidence type="ECO:0000256" key="1">
    <source>
        <dbReference type="ARBA" id="ARBA00004141"/>
    </source>
</evidence>
<evidence type="ECO:0000256" key="7">
    <source>
        <dbReference type="SAM" id="MobiDB-lite"/>
    </source>
</evidence>
<evidence type="ECO:0000259" key="10">
    <source>
        <dbReference type="Pfam" id="PF06814"/>
    </source>
</evidence>
<dbReference type="Pfam" id="PF21902">
    <property type="entry name" value="PTM1-like_N"/>
    <property type="match status" value="1"/>
</dbReference>
<dbReference type="STRING" id="1109443.G4TCR6"/>
<feature type="domain" description="GOST seven transmembrane" evidence="10">
    <location>
        <begin position="269"/>
        <end position="521"/>
    </location>
</feature>
<dbReference type="OrthoDB" id="19932at2759"/>
<dbReference type="OMA" id="AYLWRPS"/>
<dbReference type="AlphaFoldDB" id="G4TCR6"/>
<feature type="signal peptide" evidence="9">
    <location>
        <begin position="1"/>
        <end position="22"/>
    </location>
</feature>
<dbReference type="eggNOG" id="KOG2568">
    <property type="taxonomic scope" value="Eukaryota"/>
</dbReference>
<dbReference type="InParanoid" id="G4TCR6"/>
<keyword evidence="13" id="KW-1185">Reference proteome</keyword>
<feature type="region of interest" description="Disordered" evidence="7">
    <location>
        <begin position="137"/>
        <end position="171"/>
    </location>
</feature>
<feature type="transmembrane region" description="Helical" evidence="8">
    <location>
        <begin position="381"/>
        <end position="402"/>
    </location>
</feature>
<dbReference type="InterPro" id="IPR053937">
    <property type="entry name" value="GOST_TM"/>
</dbReference>
<protein>
    <submittedName>
        <fullName evidence="12">Related to PTM1-member of the major facilitator superfamily</fullName>
    </submittedName>
</protein>
<feature type="domain" description="PTM1-like N-terminal" evidence="11">
    <location>
        <begin position="33"/>
        <end position="123"/>
    </location>
</feature>
<feature type="transmembrane region" description="Helical" evidence="8">
    <location>
        <begin position="494"/>
        <end position="515"/>
    </location>
</feature>
<feature type="region of interest" description="Disordered" evidence="7">
    <location>
        <begin position="547"/>
        <end position="626"/>
    </location>
</feature>
<feature type="transmembrane region" description="Helical" evidence="8">
    <location>
        <begin position="305"/>
        <end position="324"/>
    </location>
</feature>
<keyword evidence="3 8" id="KW-0812">Transmembrane</keyword>
<comment type="subcellular location">
    <subcellularLocation>
        <location evidence="1">Membrane</location>
        <topology evidence="1">Multi-pass membrane protein</topology>
    </subcellularLocation>
</comment>
<feature type="transmembrane region" description="Helical" evidence="8">
    <location>
        <begin position="408"/>
        <end position="433"/>
    </location>
</feature>
<keyword evidence="6 8" id="KW-0472">Membrane</keyword>
<evidence type="ECO:0000256" key="5">
    <source>
        <dbReference type="ARBA" id="ARBA00022989"/>
    </source>
</evidence>
<feature type="transmembrane region" description="Helical" evidence="8">
    <location>
        <begin position="454"/>
        <end position="474"/>
    </location>
</feature>
<dbReference type="HOGENOM" id="CLU_024065_0_0_1"/>
<feature type="chain" id="PRO_5003468371" evidence="9">
    <location>
        <begin position="23"/>
        <end position="626"/>
    </location>
</feature>
<evidence type="ECO:0000256" key="8">
    <source>
        <dbReference type="SAM" id="Phobius"/>
    </source>
</evidence>
<evidence type="ECO:0000256" key="9">
    <source>
        <dbReference type="SAM" id="SignalP"/>
    </source>
</evidence>
<evidence type="ECO:0000256" key="3">
    <source>
        <dbReference type="ARBA" id="ARBA00022692"/>
    </source>
</evidence>
<comment type="similarity">
    <text evidence="2">Belongs to the LU7TM family.</text>
</comment>
<evidence type="ECO:0000256" key="2">
    <source>
        <dbReference type="ARBA" id="ARBA00007883"/>
    </source>
</evidence>
<dbReference type="GO" id="GO:0042147">
    <property type="term" value="P:retrograde transport, endosome to Golgi"/>
    <property type="evidence" value="ECO:0007669"/>
    <property type="project" value="TreeGrafter"/>
</dbReference>
<keyword evidence="5 8" id="KW-1133">Transmembrane helix</keyword>
<accession>G4TCR6</accession>
<feature type="transmembrane region" description="Helical" evidence="8">
    <location>
        <begin position="273"/>
        <end position="293"/>
    </location>
</feature>
<evidence type="ECO:0000313" key="13">
    <source>
        <dbReference type="Proteomes" id="UP000007148"/>
    </source>
</evidence>
<dbReference type="InterPro" id="IPR009637">
    <property type="entry name" value="GPR107/GPR108-like"/>
</dbReference>